<protein>
    <submittedName>
        <fullName evidence="1">Uncharacterized protein</fullName>
    </submittedName>
</protein>
<organism evidence="1 2">
    <name type="scientific">Candidatus Glassbacteria bacterium RIFCSPLOWO2_12_FULL_58_11</name>
    <dbReference type="NCBI Taxonomy" id="1817867"/>
    <lineage>
        <taxon>Bacteria</taxon>
        <taxon>Candidatus Glassiibacteriota</taxon>
    </lineage>
</organism>
<gene>
    <name evidence="1" type="ORF">A3F83_14705</name>
</gene>
<sequence length="71" mass="8102">MVIPKVSRILSANCPLKPLRLFLLSAAAGKFFNISFRVKILVPLYSENEIDLFYKSINIKFMDRLRSIGPS</sequence>
<dbReference type="EMBL" id="MFIX01000173">
    <property type="protein sequence ID" value="OGG02761.1"/>
    <property type="molecule type" value="Genomic_DNA"/>
</dbReference>
<dbReference type="STRING" id="1817867.A3F83_14705"/>
<comment type="caution">
    <text evidence="1">The sequence shown here is derived from an EMBL/GenBank/DDBJ whole genome shotgun (WGS) entry which is preliminary data.</text>
</comment>
<dbReference type="Proteomes" id="UP000179129">
    <property type="component" value="Unassembled WGS sequence"/>
</dbReference>
<accession>A0A1F5YRB6</accession>
<proteinExistence type="predicted"/>
<name>A0A1F5YRB6_9BACT</name>
<dbReference type="AlphaFoldDB" id="A0A1F5YRB6"/>
<evidence type="ECO:0000313" key="1">
    <source>
        <dbReference type="EMBL" id="OGG02761.1"/>
    </source>
</evidence>
<reference evidence="1 2" key="1">
    <citation type="journal article" date="2016" name="Nat. Commun.">
        <title>Thousands of microbial genomes shed light on interconnected biogeochemical processes in an aquifer system.</title>
        <authorList>
            <person name="Anantharaman K."/>
            <person name="Brown C.T."/>
            <person name="Hug L.A."/>
            <person name="Sharon I."/>
            <person name="Castelle C.J."/>
            <person name="Probst A.J."/>
            <person name="Thomas B.C."/>
            <person name="Singh A."/>
            <person name="Wilkins M.J."/>
            <person name="Karaoz U."/>
            <person name="Brodie E.L."/>
            <person name="Williams K.H."/>
            <person name="Hubbard S.S."/>
            <person name="Banfield J.F."/>
        </authorList>
    </citation>
    <scope>NUCLEOTIDE SEQUENCE [LARGE SCALE GENOMIC DNA]</scope>
</reference>
<evidence type="ECO:0000313" key="2">
    <source>
        <dbReference type="Proteomes" id="UP000179129"/>
    </source>
</evidence>